<accession>A0A0Q0WDU4</accession>
<dbReference type="EMBL" id="JRLF01000006">
    <property type="protein sequence ID" value="KQB42483.1"/>
    <property type="molecule type" value="Genomic_DNA"/>
</dbReference>
<organism evidence="2 3">
    <name type="scientific">Flavobacterium aquidurense</name>
    <dbReference type="NCBI Taxonomy" id="362413"/>
    <lineage>
        <taxon>Bacteria</taxon>
        <taxon>Pseudomonadati</taxon>
        <taxon>Bacteroidota</taxon>
        <taxon>Flavobacteriia</taxon>
        <taxon>Flavobacteriales</taxon>
        <taxon>Flavobacteriaceae</taxon>
        <taxon>Flavobacterium</taxon>
    </lineage>
</organism>
<comment type="caution">
    <text evidence="2">The sequence shown here is derived from an EMBL/GenBank/DDBJ whole genome shotgun (WGS) entry which is preliminary data.</text>
</comment>
<evidence type="ECO:0000313" key="3">
    <source>
        <dbReference type="Proteomes" id="UP000050443"/>
    </source>
</evidence>
<proteinExistence type="predicted"/>
<keyword evidence="1" id="KW-0812">Transmembrane</keyword>
<feature type="transmembrane region" description="Helical" evidence="1">
    <location>
        <begin position="59"/>
        <end position="78"/>
    </location>
</feature>
<feature type="transmembrane region" description="Helical" evidence="1">
    <location>
        <begin position="6"/>
        <end position="27"/>
    </location>
</feature>
<dbReference type="AlphaFoldDB" id="A0A0Q0WDU4"/>
<dbReference type="PATRIC" id="fig|362413.3.peg.3412"/>
<reference evidence="2 3" key="1">
    <citation type="submission" date="2014-09" db="EMBL/GenBank/DDBJ databases">
        <title>Genome sequence of Flavobacterium aquidurense RC62.</title>
        <authorList>
            <person name="Kim J.F."/>
            <person name="Kwak M.-J."/>
        </authorList>
    </citation>
    <scope>NUCLEOTIDE SEQUENCE [LARGE SCALE GENOMIC DNA]</scope>
    <source>
        <strain evidence="2 3">RC62</strain>
    </source>
</reference>
<name>A0A0Q0WDU4_9FLAO</name>
<gene>
    <name evidence="2" type="ORF">RC62_3489</name>
</gene>
<dbReference type="STRING" id="362413.RC62_3489"/>
<feature type="transmembrane region" description="Helical" evidence="1">
    <location>
        <begin position="34"/>
        <end position="53"/>
    </location>
</feature>
<protein>
    <submittedName>
        <fullName evidence="2">Membrane protein</fullName>
    </submittedName>
</protein>
<feature type="transmembrane region" description="Helical" evidence="1">
    <location>
        <begin position="186"/>
        <end position="208"/>
    </location>
</feature>
<feature type="transmembrane region" description="Helical" evidence="1">
    <location>
        <begin position="90"/>
        <end position="109"/>
    </location>
</feature>
<feature type="transmembrane region" description="Helical" evidence="1">
    <location>
        <begin position="121"/>
        <end position="141"/>
    </location>
</feature>
<keyword evidence="1" id="KW-0472">Membrane</keyword>
<evidence type="ECO:0000313" key="2">
    <source>
        <dbReference type="EMBL" id="KQB42483.1"/>
    </source>
</evidence>
<sequence>MFEILRFYIVYLALLSGITGLISLHKLPGKRGKFLVVLIWFSALTEIVGYHFTEWTGVLNYYVFNFYMFVTFCSYILLIRSLLIKINYKGTAALCLVLFVFSFILNILYCKEDINHSFIYSFAIGVLIVMILSCLYLIEIFNSDKILNFKKSVFFWYILGILVFHVPVLPFMLAIKWFLIKQDESVFSLVLFILNFLMHGCFIIGFLWSEKKYNY</sequence>
<feature type="transmembrane region" description="Helical" evidence="1">
    <location>
        <begin position="153"/>
        <end position="180"/>
    </location>
</feature>
<dbReference type="Proteomes" id="UP000050443">
    <property type="component" value="Unassembled WGS sequence"/>
</dbReference>
<evidence type="ECO:0000256" key="1">
    <source>
        <dbReference type="SAM" id="Phobius"/>
    </source>
</evidence>
<keyword evidence="1" id="KW-1133">Transmembrane helix</keyword>
<dbReference type="GeneID" id="29643543"/>